<proteinExistence type="inferred from homology"/>
<keyword evidence="7" id="KW-1185">Reference proteome</keyword>
<dbReference type="Proteomes" id="UP001597237">
    <property type="component" value="Unassembled WGS sequence"/>
</dbReference>
<reference evidence="7" key="1">
    <citation type="journal article" date="2019" name="Int. J. Syst. Evol. Microbiol.">
        <title>The Global Catalogue of Microorganisms (GCM) 10K type strain sequencing project: providing services to taxonomists for standard genome sequencing and annotation.</title>
        <authorList>
            <consortium name="The Broad Institute Genomics Platform"/>
            <consortium name="The Broad Institute Genome Sequencing Center for Infectious Disease"/>
            <person name="Wu L."/>
            <person name="Ma J."/>
        </authorList>
    </citation>
    <scope>NUCLEOTIDE SEQUENCE [LARGE SCALE GENOMIC DNA]</scope>
    <source>
        <strain evidence="7">DFY28</strain>
    </source>
</reference>
<feature type="domain" description="CENP-V/GFA" evidence="5">
    <location>
        <begin position="5"/>
        <end position="123"/>
    </location>
</feature>
<evidence type="ECO:0000256" key="3">
    <source>
        <dbReference type="ARBA" id="ARBA00022833"/>
    </source>
</evidence>
<accession>A0ABW4MVP7</accession>
<dbReference type="Gene3D" id="3.90.1590.10">
    <property type="entry name" value="glutathione-dependent formaldehyde- activating enzyme (gfa)"/>
    <property type="match status" value="1"/>
</dbReference>
<sequence length="138" mass="14764">MSDAYAGGCACGAVRYEISDAPVFSNHCQCLDCQSISGAGHGSYLTFPSRAKVRLEGQAREWEMIADSGEAKTRGFCGACGAPVYQTYPARPDLFTIHAASLDDPARFAPQAVTYAARAHAWDRLDPALPMFAEMPPG</sequence>
<dbReference type="EMBL" id="JBHUEY010000001">
    <property type="protein sequence ID" value="MFD1781833.1"/>
    <property type="molecule type" value="Genomic_DNA"/>
</dbReference>
<evidence type="ECO:0000256" key="4">
    <source>
        <dbReference type="ARBA" id="ARBA00023239"/>
    </source>
</evidence>
<evidence type="ECO:0000313" key="7">
    <source>
        <dbReference type="Proteomes" id="UP001597237"/>
    </source>
</evidence>
<dbReference type="Pfam" id="PF04828">
    <property type="entry name" value="GFA"/>
    <property type="match status" value="1"/>
</dbReference>
<dbReference type="InterPro" id="IPR006913">
    <property type="entry name" value="CENP-V/GFA"/>
</dbReference>
<dbReference type="PANTHER" id="PTHR33337">
    <property type="entry name" value="GFA DOMAIN-CONTAINING PROTEIN"/>
    <property type="match status" value="1"/>
</dbReference>
<evidence type="ECO:0000256" key="2">
    <source>
        <dbReference type="ARBA" id="ARBA00022723"/>
    </source>
</evidence>
<dbReference type="PROSITE" id="PS51891">
    <property type="entry name" value="CENP_V_GFA"/>
    <property type="match status" value="1"/>
</dbReference>
<protein>
    <submittedName>
        <fullName evidence="6">GFA family protein</fullName>
    </submittedName>
</protein>
<dbReference type="RefSeq" id="WP_377281334.1">
    <property type="nucleotide sequence ID" value="NZ_JBHRSI010000003.1"/>
</dbReference>
<keyword evidence="3" id="KW-0862">Zinc</keyword>
<dbReference type="PANTHER" id="PTHR33337:SF40">
    <property type="entry name" value="CENP-V_GFA DOMAIN-CONTAINING PROTEIN-RELATED"/>
    <property type="match status" value="1"/>
</dbReference>
<comment type="caution">
    <text evidence="6">The sequence shown here is derived from an EMBL/GenBank/DDBJ whole genome shotgun (WGS) entry which is preliminary data.</text>
</comment>
<evidence type="ECO:0000256" key="1">
    <source>
        <dbReference type="ARBA" id="ARBA00005495"/>
    </source>
</evidence>
<name>A0ABW4MVP7_9CAUL</name>
<dbReference type="InterPro" id="IPR011057">
    <property type="entry name" value="Mss4-like_sf"/>
</dbReference>
<keyword evidence="2" id="KW-0479">Metal-binding</keyword>
<evidence type="ECO:0000313" key="6">
    <source>
        <dbReference type="EMBL" id="MFD1781833.1"/>
    </source>
</evidence>
<comment type="similarity">
    <text evidence="1">Belongs to the Gfa family.</text>
</comment>
<gene>
    <name evidence="6" type="ORF">ACFSC0_00365</name>
</gene>
<organism evidence="6 7">
    <name type="scientific">Phenylobacterium terrae</name>
    <dbReference type="NCBI Taxonomy" id="2665495"/>
    <lineage>
        <taxon>Bacteria</taxon>
        <taxon>Pseudomonadati</taxon>
        <taxon>Pseudomonadota</taxon>
        <taxon>Alphaproteobacteria</taxon>
        <taxon>Caulobacterales</taxon>
        <taxon>Caulobacteraceae</taxon>
        <taxon>Phenylobacterium</taxon>
    </lineage>
</organism>
<evidence type="ECO:0000259" key="5">
    <source>
        <dbReference type="PROSITE" id="PS51891"/>
    </source>
</evidence>
<dbReference type="SUPFAM" id="SSF51316">
    <property type="entry name" value="Mss4-like"/>
    <property type="match status" value="1"/>
</dbReference>
<keyword evidence="4" id="KW-0456">Lyase</keyword>